<dbReference type="AlphaFoldDB" id="A0AAW9SHQ1"/>
<dbReference type="InterPro" id="IPR050155">
    <property type="entry name" value="HAD-like_hydrolase_sf"/>
</dbReference>
<dbReference type="PANTHER" id="PTHR43434">
    <property type="entry name" value="PHOSPHOGLYCOLATE PHOSPHATASE"/>
    <property type="match status" value="1"/>
</dbReference>
<dbReference type="Proteomes" id="UP001223646">
    <property type="component" value="Unassembled WGS sequence"/>
</dbReference>
<evidence type="ECO:0000313" key="2">
    <source>
        <dbReference type="Proteomes" id="UP001223646"/>
    </source>
</evidence>
<keyword evidence="1" id="KW-0378">Hydrolase</keyword>
<dbReference type="InterPro" id="IPR041492">
    <property type="entry name" value="HAD_2"/>
</dbReference>
<dbReference type="Pfam" id="PF13419">
    <property type="entry name" value="HAD_2"/>
    <property type="match status" value="1"/>
</dbReference>
<dbReference type="Gene3D" id="3.40.50.1000">
    <property type="entry name" value="HAD superfamily/HAD-like"/>
    <property type="match status" value="1"/>
</dbReference>
<dbReference type="PANTHER" id="PTHR43434:SF20">
    <property type="entry name" value="5'-NUCLEOTIDASE"/>
    <property type="match status" value="1"/>
</dbReference>
<dbReference type="GO" id="GO:0016787">
    <property type="term" value="F:hydrolase activity"/>
    <property type="evidence" value="ECO:0007669"/>
    <property type="project" value="UniProtKB-KW"/>
</dbReference>
<dbReference type="RefSeq" id="WP_070852144.1">
    <property type="nucleotide sequence ID" value="NZ_JASOOY020000011.1"/>
</dbReference>
<evidence type="ECO:0000313" key="1">
    <source>
        <dbReference type="EMBL" id="MEO3716747.1"/>
    </source>
</evidence>
<protein>
    <submittedName>
        <fullName evidence="1">HAD hydrolase-like protein</fullName>
    </submittedName>
</protein>
<gene>
    <name evidence="1" type="ORF">QP460_003995</name>
</gene>
<dbReference type="GO" id="GO:0005829">
    <property type="term" value="C:cytosol"/>
    <property type="evidence" value="ECO:0007669"/>
    <property type="project" value="TreeGrafter"/>
</dbReference>
<dbReference type="EMBL" id="JASOOY020000011">
    <property type="protein sequence ID" value="MEO3716747.1"/>
    <property type="molecule type" value="Genomic_DNA"/>
</dbReference>
<comment type="caution">
    <text evidence="1">The sequence shown here is derived from an EMBL/GenBank/DDBJ whole genome shotgun (WGS) entry which is preliminary data.</text>
</comment>
<dbReference type="InterPro" id="IPR023198">
    <property type="entry name" value="PGP-like_dom2"/>
</dbReference>
<proteinExistence type="predicted"/>
<reference evidence="1" key="1">
    <citation type="submission" date="2023-05" db="EMBL/GenBank/DDBJ databases">
        <authorList>
            <person name="Du J."/>
        </authorList>
    </citation>
    <scope>NUCLEOTIDE SEQUENCE</scope>
    <source>
        <strain evidence="1">UMB1064</strain>
    </source>
</reference>
<accession>A0AAW9SHQ1</accession>
<name>A0AAW9SHQ1_CORAY</name>
<organism evidence="1 2">
    <name type="scientific">Corynebacterium amycolatum</name>
    <dbReference type="NCBI Taxonomy" id="43765"/>
    <lineage>
        <taxon>Bacteria</taxon>
        <taxon>Bacillati</taxon>
        <taxon>Actinomycetota</taxon>
        <taxon>Actinomycetes</taxon>
        <taxon>Mycobacteriales</taxon>
        <taxon>Corynebacteriaceae</taxon>
        <taxon>Corynebacterium</taxon>
    </lineage>
</organism>
<reference evidence="1" key="2">
    <citation type="submission" date="2024-05" db="EMBL/GenBank/DDBJ databases">
        <authorList>
            <person name="Wolfe A."/>
        </authorList>
    </citation>
    <scope>NUCLEOTIDE SEQUENCE</scope>
    <source>
        <strain evidence="1">UMB1064</strain>
    </source>
</reference>
<dbReference type="InterPro" id="IPR023214">
    <property type="entry name" value="HAD_sf"/>
</dbReference>
<dbReference type="InterPro" id="IPR036412">
    <property type="entry name" value="HAD-like_sf"/>
</dbReference>
<dbReference type="Gene3D" id="1.10.150.240">
    <property type="entry name" value="Putative phosphatase, domain 2"/>
    <property type="match status" value="1"/>
</dbReference>
<sequence>MSTGHRPTVLIDVDGTIADSLPAIAHGFRLALEEIDHPLPPESFINTIPGPPMVETLASLGLSDEQVDRAFAVYMEHQHAGAWQRAEMFPGWPELLRDWRAAGVQLATATSKGEYFARKTLDNFGLLDAFDFIGAASDDGSRQTKTEVIEYTLKELGIEPDEAVRPRGSVVMVGDRIHDFEGAAQFGIPAIAVKWGYGSESEWASAAAVASSPGDLNRVVREMLYL</sequence>
<dbReference type="GO" id="GO:0004713">
    <property type="term" value="F:protein tyrosine kinase activity"/>
    <property type="evidence" value="ECO:0007669"/>
    <property type="project" value="TreeGrafter"/>
</dbReference>
<dbReference type="SUPFAM" id="SSF56784">
    <property type="entry name" value="HAD-like"/>
    <property type="match status" value="1"/>
</dbReference>